<protein>
    <recommendedName>
        <fullName evidence="4">DUF948 domain-containing protein</fullName>
    </recommendedName>
</protein>
<keyword evidence="1" id="KW-0812">Transmembrane</keyword>
<dbReference type="EMBL" id="DVLX01000034">
    <property type="protein sequence ID" value="HIT99282.1"/>
    <property type="molecule type" value="Genomic_DNA"/>
</dbReference>
<dbReference type="AlphaFoldDB" id="A0A9D1HE69"/>
<reference evidence="2" key="1">
    <citation type="submission" date="2020-10" db="EMBL/GenBank/DDBJ databases">
        <authorList>
            <person name="Gilroy R."/>
        </authorList>
    </citation>
    <scope>NUCLEOTIDE SEQUENCE</scope>
    <source>
        <strain evidence="2">CHK176-22527</strain>
    </source>
</reference>
<reference evidence="2" key="2">
    <citation type="journal article" date="2021" name="PeerJ">
        <title>Extensive microbial diversity within the chicken gut microbiome revealed by metagenomics and culture.</title>
        <authorList>
            <person name="Gilroy R."/>
            <person name="Ravi A."/>
            <person name="Getino M."/>
            <person name="Pursley I."/>
            <person name="Horton D.L."/>
            <person name="Alikhan N.F."/>
            <person name="Baker D."/>
            <person name="Gharbi K."/>
            <person name="Hall N."/>
            <person name="Watson M."/>
            <person name="Adriaenssens E.M."/>
            <person name="Foster-Nyarko E."/>
            <person name="Jarju S."/>
            <person name="Secka A."/>
            <person name="Antonio M."/>
            <person name="Oren A."/>
            <person name="Chaudhuri R.R."/>
            <person name="La Ragione R."/>
            <person name="Hildebrand F."/>
            <person name="Pallen M.J."/>
        </authorList>
    </citation>
    <scope>NUCLEOTIDE SEQUENCE</scope>
    <source>
        <strain evidence="2">CHK176-22527</strain>
    </source>
</reference>
<evidence type="ECO:0000313" key="3">
    <source>
        <dbReference type="Proteomes" id="UP000824159"/>
    </source>
</evidence>
<name>A0A9D1HE69_9FIRM</name>
<dbReference type="Proteomes" id="UP000824159">
    <property type="component" value="Unassembled WGS sequence"/>
</dbReference>
<accession>A0A9D1HE69</accession>
<comment type="caution">
    <text evidence="2">The sequence shown here is derived from an EMBL/GenBank/DDBJ whole genome shotgun (WGS) entry which is preliminary data.</text>
</comment>
<evidence type="ECO:0000313" key="2">
    <source>
        <dbReference type="EMBL" id="HIT99282.1"/>
    </source>
</evidence>
<gene>
    <name evidence="2" type="ORF">IAD12_03400</name>
</gene>
<keyword evidence="1" id="KW-1133">Transmembrane helix</keyword>
<evidence type="ECO:0000256" key="1">
    <source>
        <dbReference type="SAM" id="Phobius"/>
    </source>
</evidence>
<sequence>MSATIDIKTLLFLILGIALLVLIIYLIQLTRKCITAMNHTNKILEDASVVTELASKRSKDVDGIIDNVSESVGSISKAIKGEQNTFAAIASIVKSAAAVKNAFTKETKE</sequence>
<evidence type="ECO:0008006" key="4">
    <source>
        <dbReference type="Google" id="ProtNLM"/>
    </source>
</evidence>
<feature type="transmembrane region" description="Helical" evidence="1">
    <location>
        <begin position="7"/>
        <end position="27"/>
    </location>
</feature>
<keyword evidence="1" id="KW-0472">Membrane</keyword>
<proteinExistence type="predicted"/>
<organism evidence="2 3">
    <name type="scientific">Candidatus Allocopromorpha excrementavium</name>
    <dbReference type="NCBI Taxonomy" id="2840741"/>
    <lineage>
        <taxon>Bacteria</taxon>
        <taxon>Bacillati</taxon>
        <taxon>Bacillota</taxon>
        <taxon>Clostridia</taxon>
        <taxon>Eubacteriales</taxon>
        <taxon>Eubacteriaceae</taxon>
        <taxon>Eubacteriaceae incertae sedis</taxon>
        <taxon>Candidatus Allocopromorpha</taxon>
    </lineage>
</organism>